<sequence>MGNETVFAMKFAKVFPLLIAKAERKGRTRAEVYEVTTWLTGYSAADLDHFLESDLVYGDFFKNAPCLNENRRLIKGSICGVKVETIEDPLMQEIRYLDKLVDELAKGKTMEKILRK</sequence>
<dbReference type="PIRSF" id="PIRSF033199">
    <property type="entry name" value="UCP033199"/>
    <property type="match status" value="1"/>
</dbReference>
<proteinExistence type="predicted"/>
<reference evidence="1" key="2">
    <citation type="submission" date="2021-09" db="EMBL/GenBank/DDBJ databases">
        <authorList>
            <person name="Gilroy R."/>
        </authorList>
    </citation>
    <scope>NUCLEOTIDE SEQUENCE</scope>
    <source>
        <strain evidence="1">ChiBcec21-2208</strain>
    </source>
</reference>
<dbReference type="InterPro" id="IPR023204">
    <property type="entry name" value="SP1917_dom_sf"/>
</dbReference>
<name>A0A921LP49_9FIRM</name>
<dbReference type="Gene3D" id="1.10.8.290">
    <property type="entry name" value="uncharacterized protein sp1917 domain"/>
    <property type="match status" value="1"/>
</dbReference>
<dbReference type="EMBL" id="DYVE01000202">
    <property type="protein sequence ID" value="HJG28525.1"/>
    <property type="molecule type" value="Genomic_DNA"/>
</dbReference>
<organism evidence="1 2">
    <name type="scientific">Subdoligranulum variabile</name>
    <dbReference type="NCBI Taxonomy" id="214851"/>
    <lineage>
        <taxon>Bacteria</taxon>
        <taxon>Bacillati</taxon>
        <taxon>Bacillota</taxon>
        <taxon>Clostridia</taxon>
        <taxon>Eubacteriales</taxon>
        <taxon>Oscillospiraceae</taxon>
        <taxon>Subdoligranulum</taxon>
    </lineage>
</organism>
<evidence type="ECO:0000313" key="2">
    <source>
        <dbReference type="Proteomes" id="UP000782880"/>
    </source>
</evidence>
<comment type="caution">
    <text evidence="1">The sequence shown here is derived from an EMBL/GenBank/DDBJ whole genome shotgun (WGS) entry which is preliminary data.</text>
</comment>
<dbReference type="InterPro" id="IPR014580">
    <property type="entry name" value="UCP033199"/>
</dbReference>
<dbReference type="AlphaFoldDB" id="A0A921LP49"/>
<accession>A0A921LP49</accession>
<dbReference type="Pfam" id="PF09966">
    <property type="entry name" value="DUF2200"/>
    <property type="match status" value="1"/>
</dbReference>
<dbReference type="Proteomes" id="UP000782880">
    <property type="component" value="Unassembled WGS sequence"/>
</dbReference>
<protein>
    <submittedName>
        <fullName evidence="1">DUF2200 domain-containing protein</fullName>
    </submittedName>
</protein>
<reference evidence="1" key="1">
    <citation type="journal article" date="2021" name="PeerJ">
        <title>Extensive microbial diversity within the chicken gut microbiome revealed by metagenomics and culture.</title>
        <authorList>
            <person name="Gilroy R."/>
            <person name="Ravi A."/>
            <person name="Getino M."/>
            <person name="Pursley I."/>
            <person name="Horton D.L."/>
            <person name="Alikhan N.F."/>
            <person name="Baker D."/>
            <person name="Gharbi K."/>
            <person name="Hall N."/>
            <person name="Watson M."/>
            <person name="Adriaenssens E.M."/>
            <person name="Foster-Nyarko E."/>
            <person name="Jarju S."/>
            <person name="Secka A."/>
            <person name="Antonio M."/>
            <person name="Oren A."/>
            <person name="Chaudhuri R.R."/>
            <person name="La Ragione R."/>
            <person name="Hildebrand F."/>
            <person name="Pallen M.J."/>
        </authorList>
    </citation>
    <scope>NUCLEOTIDE SEQUENCE</scope>
    <source>
        <strain evidence="1">ChiBcec21-2208</strain>
    </source>
</reference>
<evidence type="ECO:0000313" key="1">
    <source>
        <dbReference type="EMBL" id="HJG28525.1"/>
    </source>
</evidence>
<gene>
    <name evidence="1" type="ORF">K8V20_07770</name>
</gene>